<evidence type="ECO:0000313" key="2">
    <source>
        <dbReference type="EMBL" id="OKH94388.1"/>
    </source>
</evidence>
<dbReference type="PANTHER" id="PTHR43591">
    <property type="entry name" value="METHYLTRANSFERASE"/>
    <property type="match status" value="1"/>
</dbReference>
<dbReference type="GO" id="GO:0008757">
    <property type="term" value="F:S-adenosylmethionine-dependent methyltransferase activity"/>
    <property type="evidence" value="ECO:0007669"/>
    <property type="project" value="InterPro"/>
</dbReference>
<organism evidence="2 3">
    <name type="scientific">Streptomyces uncialis</name>
    <dbReference type="NCBI Taxonomy" id="1048205"/>
    <lineage>
        <taxon>Bacteria</taxon>
        <taxon>Bacillati</taxon>
        <taxon>Actinomycetota</taxon>
        <taxon>Actinomycetes</taxon>
        <taxon>Kitasatosporales</taxon>
        <taxon>Streptomycetaceae</taxon>
        <taxon>Streptomyces</taxon>
    </lineage>
</organism>
<proteinExistence type="predicted"/>
<dbReference type="CDD" id="cd02440">
    <property type="entry name" value="AdoMet_MTases"/>
    <property type="match status" value="1"/>
</dbReference>
<sequence>MPTHQDIREVNRTMWSYGEYRHVADLLRPGAVDLIDRLAPEPGTLHLDVATGNGNVALLSARRGSLVQGLDLTDEFFPDALERAERAGVHIDLHRGDAEELPFGDDSFDLVTSTYGVQFAPHHAAAAGEMARVCRPGGRIGMCNWTSRSWTAHFQEILSSYFPSPTGNQGQPMLWGDEEYQRELFGDSFELTTERRALWYAFDAEGLIAFFESCFGPCIAARNTISPPGRWHELRAELVEMTERFVTTDSRGTGLPVEYLQVIAEKRERR</sequence>
<dbReference type="EMBL" id="LFBV01000002">
    <property type="protein sequence ID" value="OKH94388.1"/>
    <property type="molecule type" value="Genomic_DNA"/>
</dbReference>
<dbReference type="SUPFAM" id="SSF53335">
    <property type="entry name" value="S-adenosyl-L-methionine-dependent methyltransferases"/>
    <property type="match status" value="1"/>
</dbReference>
<dbReference type="InterPro" id="IPR013216">
    <property type="entry name" value="Methyltransf_11"/>
</dbReference>
<dbReference type="Pfam" id="PF08241">
    <property type="entry name" value="Methyltransf_11"/>
    <property type="match status" value="1"/>
</dbReference>
<dbReference type="Proteomes" id="UP000186455">
    <property type="component" value="Unassembled WGS sequence"/>
</dbReference>
<reference evidence="2 3" key="1">
    <citation type="submission" date="2015-06" db="EMBL/GenBank/DDBJ databases">
        <title>Cloning and characterization of the uncialamcin biosynthetic gene cluster.</title>
        <authorList>
            <person name="Yan X."/>
            <person name="Huang T."/>
            <person name="Ge H."/>
            <person name="Shen B."/>
        </authorList>
    </citation>
    <scope>NUCLEOTIDE SEQUENCE [LARGE SCALE GENOMIC DNA]</scope>
    <source>
        <strain evidence="2 3">DCA2648</strain>
    </source>
</reference>
<evidence type="ECO:0000313" key="3">
    <source>
        <dbReference type="Proteomes" id="UP000186455"/>
    </source>
</evidence>
<keyword evidence="3" id="KW-1185">Reference proteome</keyword>
<gene>
    <name evidence="2" type="ORF">AB852_08700</name>
</gene>
<feature type="domain" description="Methyltransferase type 11" evidence="1">
    <location>
        <begin position="47"/>
        <end position="140"/>
    </location>
</feature>
<dbReference type="Gene3D" id="3.40.50.150">
    <property type="entry name" value="Vaccinia Virus protein VP39"/>
    <property type="match status" value="1"/>
</dbReference>
<name>A0A1Q4V961_9ACTN</name>
<dbReference type="AlphaFoldDB" id="A0A1Q4V961"/>
<accession>A0A1Q4V961</accession>
<protein>
    <recommendedName>
        <fullName evidence="1">Methyltransferase type 11 domain-containing protein</fullName>
    </recommendedName>
</protein>
<dbReference type="RefSeq" id="WP_079184440.1">
    <property type="nucleotide sequence ID" value="NZ_LFBV01000002.1"/>
</dbReference>
<evidence type="ECO:0000259" key="1">
    <source>
        <dbReference type="Pfam" id="PF08241"/>
    </source>
</evidence>
<dbReference type="InterPro" id="IPR029063">
    <property type="entry name" value="SAM-dependent_MTases_sf"/>
</dbReference>
<dbReference type="PANTHER" id="PTHR43591:SF24">
    <property type="entry name" value="2-METHOXY-6-POLYPRENYL-1,4-BENZOQUINOL METHYLASE, MITOCHONDRIAL"/>
    <property type="match status" value="1"/>
</dbReference>
<comment type="caution">
    <text evidence="2">The sequence shown here is derived from an EMBL/GenBank/DDBJ whole genome shotgun (WGS) entry which is preliminary data.</text>
</comment>
<dbReference type="STRING" id="1048205.AB852_08700"/>